<feature type="transmembrane region" description="Helical" evidence="1">
    <location>
        <begin position="126"/>
        <end position="151"/>
    </location>
</feature>
<keyword evidence="1" id="KW-0472">Membrane</keyword>
<keyword evidence="1" id="KW-1133">Transmembrane helix</keyword>
<organism evidence="2 3">
    <name type="scientific">Telmatocola sphagniphila</name>
    <dbReference type="NCBI Taxonomy" id="1123043"/>
    <lineage>
        <taxon>Bacteria</taxon>
        <taxon>Pseudomonadati</taxon>
        <taxon>Planctomycetota</taxon>
        <taxon>Planctomycetia</taxon>
        <taxon>Gemmatales</taxon>
        <taxon>Gemmataceae</taxon>
    </lineage>
</organism>
<accession>A0A8E6B6U2</accession>
<dbReference type="EMBL" id="CP074694">
    <property type="protein sequence ID" value="QVL32349.1"/>
    <property type="molecule type" value="Genomic_DNA"/>
</dbReference>
<evidence type="ECO:0000313" key="3">
    <source>
        <dbReference type="Proteomes" id="UP000676194"/>
    </source>
</evidence>
<feature type="transmembrane region" description="Helical" evidence="1">
    <location>
        <begin position="157"/>
        <end position="184"/>
    </location>
</feature>
<dbReference type="AlphaFoldDB" id="A0A8E6B6U2"/>
<keyword evidence="1" id="KW-0812">Transmembrane</keyword>
<protein>
    <submittedName>
        <fullName evidence="2">Uncharacterized protein</fullName>
    </submittedName>
</protein>
<gene>
    <name evidence="2" type="ORF">KIH39_00065</name>
</gene>
<keyword evidence="3" id="KW-1185">Reference proteome</keyword>
<proteinExistence type="predicted"/>
<evidence type="ECO:0000313" key="2">
    <source>
        <dbReference type="EMBL" id="QVL32349.1"/>
    </source>
</evidence>
<evidence type="ECO:0000256" key="1">
    <source>
        <dbReference type="SAM" id="Phobius"/>
    </source>
</evidence>
<dbReference type="RefSeq" id="WP_213497218.1">
    <property type="nucleotide sequence ID" value="NZ_CP074694.1"/>
</dbReference>
<dbReference type="Proteomes" id="UP000676194">
    <property type="component" value="Chromosome"/>
</dbReference>
<sequence>MAADQKIAGYYVAFAIKGMRAAYEQVKAGVGEMLKAFKSVQESVDKMMSGMKKLGTVAAGLSASFLGLFGRGAMQGTVEADKLAAAWEYLSRVIGDSLAPYVRVLTDQLIGVAEAYRSLSPQTKDFAVKIALVGTAVGSVLAVGALIGPVIAGGFSLAAGAIGLLFTPMVGLIALFGAAGYAVYETFQLFSSSSSQASQDIQESNRSWILKLASGVADVVVFVAEKFNWVARQIVGVYDWLTKKTTWLLEKLRIVEKGTYDLVKNDPFKPWQINVDKVREGIEGIGKAVDENIPDWSDVKNKMSNFWEGLKANLEKAKNKGPGGGPGFNIKYTVAFESSQGTYDRLAQAFTGNAFKTEDIMKAQLGVQSDSQKILQDIARGIDRLAKRSNSAVVE</sequence>
<reference evidence="2" key="1">
    <citation type="submission" date="2021-05" db="EMBL/GenBank/DDBJ databases">
        <title>Complete genome sequence of the cellulolytic planctomycete Telmatocola sphagniphila SP2T and characterization of the first cellulase from planctomycetes.</title>
        <authorList>
            <person name="Rakitin A.L."/>
            <person name="Beletsky A.V."/>
            <person name="Naumoff D.G."/>
            <person name="Kulichevskaya I.S."/>
            <person name="Mardanov A.V."/>
            <person name="Ravin N.V."/>
            <person name="Dedysh S.N."/>
        </authorList>
    </citation>
    <scope>NUCLEOTIDE SEQUENCE</scope>
    <source>
        <strain evidence="2">SP2T</strain>
    </source>
</reference>
<name>A0A8E6B6U2_9BACT</name>
<dbReference type="KEGG" id="tsph:KIH39_00065"/>